<proteinExistence type="predicted"/>
<dbReference type="AlphaFoldDB" id="A0A1W1UYJ1"/>
<name>A0A1W1UYJ1_9DEIO</name>
<dbReference type="STRING" id="695939.SAMN00790413_03658"/>
<keyword evidence="2" id="KW-1185">Reference proteome</keyword>
<gene>
    <name evidence="1" type="ORF">SAMN00790413_03658</name>
</gene>
<organism evidence="1 2">
    <name type="scientific">Deinococcus hopiensis KR-140</name>
    <dbReference type="NCBI Taxonomy" id="695939"/>
    <lineage>
        <taxon>Bacteria</taxon>
        <taxon>Thermotogati</taxon>
        <taxon>Deinococcota</taxon>
        <taxon>Deinococci</taxon>
        <taxon>Deinococcales</taxon>
        <taxon>Deinococcaceae</taxon>
        <taxon>Deinococcus</taxon>
    </lineage>
</organism>
<evidence type="ECO:0000313" key="1">
    <source>
        <dbReference type="EMBL" id="SMB86040.1"/>
    </source>
</evidence>
<dbReference type="Proteomes" id="UP000192582">
    <property type="component" value="Unassembled WGS sequence"/>
</dbReference>
<dbReference type="EMBL" id="FWWU01000008">
    <property type="protein sequence ID" value="SMB86040.1"/>
    <property type="molecule type" value="Genomic_DNA"/>
</dbReference>
<reference evidence="1 2" key="1">
    <citation type="submission" date="2017-04" db="EMBL/GenBank/DDBJ databases">
        <authorList>
            <person name="Afonso C.L."/>
            <person name="Miller P.J."/>
            <person name="Scott M.A."/>
            <person name="Spackman E."/>
            <person name="Goraichik I."/>
            <person name="Dimitrov K.M."/>
            <person name="Suarez D.L."/>
            <person name="Swayne D.E."/>
        </authorList>
    </citation>
    <scope>NUCLEOTIDE SEQUENCE [LARGE SCALE GENOMIC DNA]</scope>
    <source>
        <strain evidence="1 2">KR-140</strain>
    </source>
</reference>
<dbReference type="OrthoDB" id="72580at2"/>
<protein>
    <submittedName>
        <fullName evidence="1">Uncharacterized protein</fullName>
    </submittedName>
</protein>
<accession>A0A1W1UYJ1</accession>
<evidence type="ECO:0000313" key="2">
    <source>
        <dbReference type="Proteomes" id="UP000192582"/>
    </source>
</evidence>
<dbReference type="RefSeq" id="WP_084047556.1">
    <property type="nucleotide sequence ID" value="NZ_FWWU01000008.1"/>
</dbReference>
<sequence length="119" mass="13785">MNAVKLLSLSTNRRRLRPFLDPGGFFLFFGISGIDHNREERYQKRFEEEYYRNRTTVKLSQPLALGQYTLEGLPETANSLPWIVQNGGFVTGFLSDEGLSDLRKWMEQSDRIVQPVART</sequence>